<name>A0A811XX61_NYCPR</name>
<evidence type="ECO:0000313" key="3">
    <source>
        <dbReference type="Proteomes" id="UP000645828"/>
    </source>
</evidence>
<dbReference type="EMBL" id="CAJHUB010000653">
    <property type="protein sequence ID" value="CAD7669415.1"/>
    <property type="molecule type" value="Genomic_DNA"/>
</dbReference>
<accession>A0A811XX61</accession>
<keyword evidence="3" id="KW-1185">Reference proteome</keyword>
<dbReference type="AlphaFoldDB" id="A0A811XX61"/>
<protein>
    <submittedName>
        <fullName evidence="2">(raccoon dog) hypothetical protein</fullName>
    </submittedName>
</protein>
<sequence length="210" mass="22516">MLAAPCPRGCALPPREARLTLGLPEGRKQTLCGARRATPTPRGAGRRRPGASSRPARPEGAGPGGHLLPAPTPTLRNATWPPKRSGGNLGSGESARGQEVARCSSPRAFPERLLCAPRRRRGPVQRGEVPQKLTFVGPLPAPHLPPAVRWFPSHQEETEARSARGFHCSFRWKTADNYMLPHQELTSCRNSGTSVQQAGCCNGVGLCTLT</sequence>
<dbReference type="Proteomes" id="UP000645828">
    <property type="component" value="Unassembled WGS sequence"/>
</dbReference>
<comment type="caution">
    <text evidence="2">The sequence shown here is derived from an EMBL/GenBank/DDBJ whole genome shotgun (WGS) entry which is preliminary data.</text>
</comment>
<proteinExistence type="predicted"/>
<organism evidence="2 3">
    <name type="scientific">Nyctereutes procyonoides</name>
    <name type="common">Raccoon dog</name>
    <name type="synonym">Canis procyonoides</name>
    <dbReference type="NCBI Taxonomy" id="34880"/>
    <lineage>
        <taxon>Eukaryota</taxon>
        <taxon>Metazoa</taxon>
        <taxon>Chordata</taxon>
        <taxon>Craniata</taxon>
        <taxon>Vertebrata</taxon>
        <taxon>Euteleostomi</taxon>
        <taxon>Mammalia</taxon>
        <taxon>Eutheria</taxon>
        <taxon>Laurasiatheria</taxon>
        <taxon>Carnivora</taxon>
        <taxon>Caniformia</taxon>
        <taxon>Canidae</taxon>
        <taxon>Nyctereutes</taxon>
    </lineage>
</organism>
<feature type="region of interest" description="Disordered" evidence="1">
    <location>
        <begin position="1"/>
        <end position="104"/>
    </location>
</feature>
<evidence type="ECO:0000256" key="1">
    <source>
        <dbReference type="SAM" id="MobiDB-lite"/>
    </source>
</evidence>
<feature type="compositionally biased region" description="Low complexity" evidence="1">
    <location>
        <begin position="50"/>
        <end position="75"/>
    </location>
</feature>
<evidence type="ECO:0000313" key="2">
    <source>
        <dbReference type="EMBL" id="CAD7669415.1"/>
    </source>
</evidence>
<feature type="compositionally biased region" description="Low complexity" evidence="1">
    <location>
        <begin position="33"/>
        <end position="43"/>
    </location>
</feature>
<reference evidence="2" key="1">
    <citation type="submission" date="2020-12" db="EMBL/GenBank/DDBJ databases">
        <authorList>
            <consortium name="Molecular Ecology Group"/>
        </authorList>
    </citation>
    <scope>NUCLEOTIDE SEQUENCE</scope>
    <source>
        <strain evidence="2">TBG_1078</strain>
    </source>
</reference>
<gene>
    <name evidence="2" type="ORF">NYPRO_LOCUS2209</name>
</gene>